<keyword evidence="2" id="KW-0806">Transcription termination</keyword>
<organism evidence="4 5">
    <name type="scientific">Perilla frutescens var. hirtella</name>
    <name type="common">Perilla citriodora</name>
    <name type="synonym">Perilla setoyensis</name>
    <dbReference type="NCBI Taxonomy" id="608512"/>
    <lineage>
        <taxon>Eukaryota</taxon>
        <taxon>Viridiplantae</taxon>
        <taxon>Streptophyta</taxon>
        <taxon>Embryophyta</taxon>
        <taxon>Tracheophyta</taxon>
        <taxon>Spermatophyta</taxon>
        <taxon>Magnoliopsida</taxon>
        <taxon>eudicotyledons</taxon>
        <taxon>Gunneridae</taxon>
        <taxon>Pentapetalae</taxon>
        <taxon>asterids</taxon>
        <taxon>lamiids</taxon>
        <taxon>Lamiales</taxon>
        <taxon>Lamiaceae</taxon>
        <taxon>Nepetoideae</taxon>
        <taxon>Elsholtzieae</taxon>
        <taxon>Perilla</taxon>
    </lineage>
</organism>
<protein>
    <submittedName>
        <fullName evidence="4">Uncharacterized protein</fullName>
    </submittedName>
</protein>
<dbReference type="Pfam" id="PF02536">
    <property type="entry name" value="mTERF"/>
    <property type="match status" value="1"/>
</dbReference>
<comment type="caution">
    <text evidence="4">The sequence shown here is derived from an EMBL/GenBank/DDBJ whole genome shotgun (WGS) entry which is preliminary data.</text>
</comment>
<comment type="similarity">
    <text evidence="1">Belongs to the mTERF family.</text>
</comment>
<sequence length="391" mass="45439">MFNVIRKFKFSHGRFSCATSFTSATNFSLLQFNHFSSSAANAPETNSKDSNPEPFSAVYLKNEYGVSPRKALYYSKRMKFDSLEKPLSIVAFLKTHHFTDSQISRAVEKWPYILRCVPESNILPKIEFFRDLGFSSSEIVKILTVQPNLLERNLERQMIPCVDFLRSFLHSDKDVIFSILRYPGIFREKLHHTLMPNVEILREVGVPDSHIAALLRAAPRRIAVDTASFRSTVEEVLKLGFSPLTKNFITGLIVMRQLSSSSWKEKIEYYMRWGWSEQQVRDAIRKCPQIMSISKDKIAKILDFLINRMACDISVLTFRPGLMMLSFEKTIAPRYAFYQVLLSKGLIKSSRLVPMMWCPQRLLFKRFVQRYEEKDPELLKLYEETFSKSKA</sequence>
<dbReference type="InterPro" id="IPR038538">
    <property type="entry name" value="MTERF_sf"/>
</dbReference>
<keyword evidence="3" id="KW-0809">Transit peptide</keyword>
<evidence type="ECO:0000256" key="3">
    <source>
        <dbReference type="ARBA" id="ARBA00022946"/>
    </source>
</evidence>
<dbReference type="FunFam" id="1.25.70.10:FF:000001">
    <property type="entry name" value="Mitochondrial transcription termination factor-like"/>
    <property type="match status" value="1"/>
</dbReference>
<keyword evidence="2" id="KW-0805">Transcription regulation</keyword>
<dbReference type="GO" id="GO:0003676">
    <property type="term" value="F:nucleic acid binding"/>
    <property type="evidence" value="ECO:0007669"/>
    <property type="project" value="InterPro"/>
</dbReference>
<dbReference type="PANTHER" id="PTHR13068">
    <property type="entry name" value="CGI-12 PROTEIN-RELATED"/>
    <property type="match status" value="1"/>
</dbReference>
<evidence type="ECO:0000313" key="4">
    <source>
        <dbReference type="EMBL" id="KAH6756206.1"/>
    </source>
</evidence>
<accession>A0AAD4IP82</accession>
<dbReference type="InterPro" id="IPR003690">
    <property type="entry name" value="MTERF"/>
</dbReference>
<gene>
    <name evidence="4" type="ORF">C2S53_004305</name>
</gene>
<evidence type="ECO:0000313" key="5">
    <source>
        <dbReference type="Proteomes" id="UP001190926"/>
    </source>
</evidence>
<proteinExistence type="inferred from homology"/>
<dbReference type="SMART" id="SM00733">
    <property type="entry name" value="Mterf"/>
    <property type="match status" value="6"/>
</dbReference>
<keyword evidence="5" id="KW-1185">Reference proteome</keyword>
<keyword evidence="2" id="KW-0804">Transcription</keyword>
<dbReference type="Gene3D" id="1.25.70.10">
    <property type="entry name" value="Transcription termination factor 3, mitochondrial"/>
    <property type="match status" value="1"/>
</dbReference>
<name>A0AAD4IP82_PERFH</name>
<dbReference type="AlphaFoldDB" id="A0AAD4IP82"/>
<dbReference type="GO" id="GO:0006353">
    <property type="term" value="P:DNA-templated transcription termination"/>
    <property type="evidence" value="ECO:0007669"/>
    <property type="project" value="UniProtKB-KW"/>
</dbReference>
<dbReference type="PANTHER" id="PTHR13068:SF166">
    <property type="entry name" value="TRANSCRIPTION TERMINATION FACTOR MTERF15, MITOCHONDRIAL-LIKE"/>
    <property type="match status" value="1"/>
</dbReference>
<reference evidence="4 5" key="1">
    <citation type="journal article" date="2021" name="Nat. Commun.">
        <title>Incipient diploidization of the medicinal plant Perilla within 10,000 years.</title>
        <authorList>
            <person name="Zhang Y."/>
            <person name="Shen Q."/>
            <person name="Leng L."/>
            <person name="Zhang D."/>
            <person name="Chen S."/>
            <person name="Shi Y."/>
            <person name="Ning Z."/>
            <person name="Chen S."/>
        </authorList>
    </citation>
    <scope>NUCLEOTIDE SEQUENCE [LARGE SCALE GENOMIC DNA]</scope>
    <source>
        <strain evidence="5">cv. PC099</strain>
    </source>
</reference>
<dbReference type="Proteomes" id="UP001190926">
    <property type="component" value="Unassembled WGS sequence"/>
</dbReference>
<dbReference type="EMBL" id="SDAM02029566">
    <property type="protein sequence ID" value="KAH6756206.1"/>
    <property type="molecule type" value="Genomic_DNA"/>
</dbReference>
<evidence type="ECO:0000256" key="2">
    <source>
        <dbReference type="ARBA" id="ARBA00022472"/>
    </source>
</evidence>
<evidence type="ECO:0000256" key="1">
    <source>
        <dbReference type="ARBA" id="ARBA00007692"/>
    </source>
</evidence>